<evidence type="ECO:0000259" key="5">
    <source>
        <dbReference type="Pfam" id="PF01370"/>
    </source>
</evidence>
<reference evidence="6" key="1">
    <citation type="journal article" date="2020" name="Fungal Divers.">
        <title>Resolving the Mortierellaceae phylogeny through synthesis of multi-gene phylogenetics and phylogenomics.</title>
        <authorList>
            <person name="Vandepol N."/>
            <person name="Liber J."/>
            <person name="Desiro A."/>
            <person name="Na H."/>
            <person name="Kennedy M."/>
            <person name="Barry K."/>
            <person name="Grigoriev I.V."/>
            <person name="Miller A.N."/>
            <person name="O'Donnell K."/>
            <person name="Stajich J.E."/>
            <person name="Bonito G."/>
        </authorList>
    </citation>
    <scope>NUCLEOTIDE SEQUENCE</scope>
    <source>
        <strain evidence="6">BC1065</strain>
    </source>
</reference>
<evidence type="ECO:0000256" key="4">
    <source>
        <dbReference type="ARBA" id="ARBA00023136"/>
    </source>
</evidence>
<dbReference type="EMBL" id="JAAAJB010000205">
    <property type="protein sequence ID" value="KAG0261831.1"/>
    <property type="molecule type" value="Genomic_DNA"/>
</dbReference>
<comment type="similarity">
    <text evidence="2">Belongs to the FMP52 family.</text>
</comment>
<dbReference type="Gene3D" id="3.40.50.720">
    <property type="entry name" value="NAD(P)-binding Rossmann-like Domain"/>
    <property type="match status" value="1"/>
</dbReference>
<evidence type="ECO:0000313" key="7">
    <source>
        <dbReference type="Proteomes" id="UP000807716"/>
    </source>
</evidence>
<feature type="domain" description="NAD-dependent epimerase/dehydratase" evidence="5">
    <location>
        <begin position="8"/>
        <end position="132"/>
    </location>
</feature>
<comment type="caution">
    <text evidence="6">The sequence shown here is derived from an EMBL/GenBank/DDBJ whole genome shotgun (WGS) entry which is preliminary data.</text>
</comment>
<dbReference type="GO" id="GO:0051170">
    <property type="term" value="P:import into nucleus"/>
    <property type="evidence" value="ECO:0007669"/>
    <property type="project" value="TreeGrafter"/>
</dbReference>
<keyword evidence="3" id="KW-0496">Mitochondrion</keyword>
<protein>
    <recommendedName>
        <fullName evidence="5">NAD-dependent epimerase/dehydratase domain-containing protein</fullName>
    </recommendedName>
</protein>
<evidence type="ECO:0000256" key="2">
    <source>
        <dbReference type="ARBA" id="ARBA00006617"/>
    </source>
</evidence>
<dbReference type="InterPro" id="IPR001509">
    <property type="entry name" value="Epimerase_deHydtase"/>
</dbReference>
<keyword evidence="7" id="KW-1185">Reference proteome</keyword>
<dbReference type="Pfam" id="PF01370">
    <property type="entry name" value="Epimerase"/>
    <property type="match status" value="1"/>
</dbReference>
<dbReference type="PANTHER" id="PTHR14097">
    <property type="entry name" value="OXIDOREDUCTASE HTATIP2"/>
    <property type="match status" value="1"/>
</dbReference>
<evidence type="ECO:0000313" key="6">
    <source>
        <dbReference type="EMBL" id="KAG0261831.1"/>
    </source>
</evidence>
<accession>A0A9P6QAP1</accession>
<gene>
    <name evidence="6" type="ORF">DFQ27_002754</name>
</gene>
<name>A0A9P6QAP1_9FUNG</name>
<proteinExistence type="inferred from homology"/>
<dbReference type="OrthoDB" id="430436at2759"/>
<dbReference type="InterPro" id="IPR036291">
    <property type="entry name" value="NAD(P)-bd_dom_sf"/>
</dbReference>
<evidence type="ECO:0000256" key="1">
    <source>
        <dbReference type="ARBA" id="ARBA00004450"/>
    </source>
</evidence>
<sequence length="257" mass="27883">MSASKPSALIVGGTGAVGMTLVRDALASNAFTRVLTLGRRPVPTEGLTNTEHLVQKSVDFDKLDETVPKDEPLPTIVLATLGTTRAQAGSAEGFRRIDQGYVLDMARLIHERAPKDPETGLSKVHFLYCSSGGANEHSYFLYPQVKGQTERLLGEVGFERVSIFRPAFLKTEGDRGGPSRMGEKLFGKVVIPALDLLMEKHVSVDVAKVGMAMRIVATSDSPIIGEVKPETKVVDKTKTTMSWYTNAQILELAKAKL</sequence>
<dbReference type="SUPFAM" id="SSF51735">
    <property type="entry name" value="NAD(P)-binding Rossmann-fold domains"/>
    <property type="match status" value="1"/>
</dbReference>
<keyword evidence="4" id="KW-0472">Membrane</keyword>
<dbReference type="PANTHER" id="PTHR14097:SF7">
    <property type="entry name" value="OXIDOREDUCTASE HTATIP2"/>
    <property type="match status" value="1"/>
</dbReference>
<organism evidence="6 7">
    <name type="scientific">Actinomortierella ambigua</name>
    <dbReference type="NCBI Taxonomy" id="1343610"/>
    <lineage>
        <taxon>Eukaryota</taxon>
        <taxon>Fungi</taxon>
        <taxon>Fungi incertae sedis</taxon>
        <taxon>Mucoromycota</taxon>
        <taxon>Mortierellomycotina</taxon>
        <taxon>Mortierellomycetes</taxon>
        <taxon>Mortierellales</taxon>
        <taxon>Mortierellaceae</taxon>
        <taxon>Actinomortierella</taxon>
    </lineage>
</organism>
<evidence type="ECO:0000256" key="3">
    <source>
        <dbReference type="ARBA" id="ARBA00023128"/>
    </source>
</evidence>
<dbReference type="AlphaFoldDB" id="A0A9P6QAP1"/>
<dbReference type="GO" id="GO:0005741">
    <property type="term" value="C:mitochondrial outer membrane"/>
    <property type="evidence" value="ECO:0007669"/>
    <property type="project" value="UniProtKB-SubCell"/>
</dbReference>
<dbReference type="Proteomes" id="UP000807716">
    <property type="component" value="Unassembled WGS sequence"/>
</dbReference>
<comment type="subcellular location">
    <subcellularLocation>
        <location evidence="1">Mitochondrion outer membrane</location>
        <topology evidence="1">Peripheral membrane protein</topology>
    </subcellularLocation>
</comment>